<keyword evidence="3" id="KW-1185">Reference proteome</keyword>
<dbReference type="Pfam" id="PF00565">
    <property type="entry name" value="SNase"/>
    <property type="match status" value="2"/>
</dbReference>
<protein>
    <recommendedName>
        <fullName evidence="1">TNase-like domain-containing protein</fullName>
    </recommendedName>
</protein>
<organism evidence="2 3">
    <name type="scientific">Corchorus capsularis</name>
    <name type="common">Jute</name>
    <dbReference type="NCBI Taxonomy" id="210143"/>
    <lineage>
        <taxon>Eukaryota</taxon>
        <taxon>Viridiplantae</taxon>
        <taxon>Streptophyta</taxon>
        <taxon>Embryophyta</taxon>
        <taxon>Tracheophyta</taxon>
        <taxon>Spermatophyta</taxon>
        <taxon>Magnoliopsida</taxon>
        <taxon>eudicotyledons</taxon>
        <taxon>Gunneridae</taxon>
        <taxon>Pentapetalae</taxon>
        <taxon>rosids</taxon>
        <taxon>malvids</taxon>
        <taxon>Malvales</taxon>
        <taxon>Malvaceae</taxon>
        <taxon>Grewioideae</taxon>
        <taxon>Apeibeae</taxon>
        <taxon>Corchorus</taxon>
    </lineage>
</organism>
<dbReference type="OMA" id="AWHYAAF"/>
<dbReference type="EMBL" id="AWWV01016308">
    <property type="protein sequence ID" value="OMO49988.1"/>
    <property type="molecule type" value="Genomic_DNA"/>
</dbReference>
<dbReference type="GO" id="GO:0004518">
    <property type="term" value="F:nuclease activity"/>
    <property type="evidence" value="ECO:0007669"/>
    <property type="project" value="InterPro"/>
</dbReference>
<dbReference type="OrthoDB" id="430293at2759"/>
<dbReference type="PANTHER" id="PTHR12302">
    <property type="entry name" value="EBNA2 BINDING PROTEIN P100"/>
    <property type="match status" value="1"/>
</dbReference>
<dbReference type="InterPro" id="IPR009080">
    <property type="entry name" value="tRNAsynth_Ia_anticodon-bd"/>
</dbReference>
<dbReference type="GO" id="GO:0005524">
    <property type="term" value="F:ATP binding"/>
    <property type="evidence" value="ECO:0007669"/>
    <property type="project" value="InterPro"/>
</dbReference>
<dbReference type="Gramene" id="OMO49988">
    <property type="protein sequence ID" value="OMO49988"/>
    <property type="gene ID" value="CCACVL1_30704"/>
</dbReference>
<comment type="caution">
    <text evidence="2">The sequence shown here is derived from an EMBL/GenBank/DDBJ whole genome shotgun (WGS) entry which is preliminary data.</text>
</comment>
<accession>A0A1R3FVU8</accession>
<dbReference type="InterPro" id="IPR035437">
    <property type="entry name" value="SNase_OB-fold_sf"/>
</dbReference>
<evidence type="ECO:0000313" key="2">
    <source>
        <dbReference type="EMBL" id="OMO49988.1"/>
    </source>
</evidence>
<dbReference type="GO" id="GO:0005737">
    <property type="term" value="C:cytoplasm"/>
    <property type="evidence" value="ECO:0007669"/>
    <property type="project" value="TreeGrafter"/>
</dbReference>
<dbReference type="Proteomes" id="UP000188268">
    <property type="component" value="Unassembled WGS sequence"/>
</dbReference>
<dbReference type="Gene3D" id="2.40.50.90">
    <property type="match status" value="2"/>
</dbReference>
<dbReference type="GO" id="GO:0004812">
    <property type="term" value="F:aminoacyl-tRNA ligase activity"/>
    <property type="evidence" value="ECO:0007669"/>
    <property type="project" value="InterPro"/>
</dbReference>
<dbReference type="PROSITE" id="PS01284">
    <property type="entry name" value="TNASE_2"/>
    <property type="match status" value="1"/>
</dbReference>
<dbReference type="InterPro" id="IPR002071">
    <property type="entry name" value="Thermonucl_AS"/>
</dbReference>
<gene>
    <name evidence="2" type="ORF">CCACVL1_30704</name>
</gene>
<dbReference type="STRING" id="210143.A0A1R3FVU8"/>
<sequence length="638" mass="71542">MGNALRFLYGQCCKPSSGGEQGSYAPHGVSTANVGVSALANDIFQFENTSQVPEGLSKHVVSSKKAQANWYKKLLEAWREAKPPPKTPDEASRFVIQTLKRHQKADVEGLLAFYGLPLPHTLVQPSASTAPTSLPHGVKFELQTLPVDVKAVPDGDTITVYVSTKDPRESSMVPRDVQLAASQRSKARADKNYTKADALHKQITDAGYRVLNIQNQEVLARKYRIRLRGIDAPESSMPYGKEAKEELANLVQGKCLRVLVYGEDRYGRCVGDIYCNGKFAQEIMLKKGLAWHYSAYDERMELATVMGKRGSRKTSSTSEDFDSEGASYSYTTTTSGVSALAKDLFNFEINSQVPEGLSQYVVSSRKAQARWYGKLLQAWREAKPPHKSPEEVARLVVQTLIRHQKADVEGLLNFYGLPHPSTLAKVSAGESTRLPHGVKYEMHTLPIDGNSVPDGDGLNDVYVSAADPRESSIVPRQVLVAAVRRAKARAKKNYARADQLRQKIIESGYQVFDLQNDETILARKYRIRLRGIDAPENSMPYGKEAKQELVKLVHGKCLRLLVYGEDQYGRCVADVYCNGIFVQEVMLKKGLAWHYVAYDKRIEFATWEKEARAKRIGLWALSNPEKPWEWRRDRREGR</sequence>
<feature type="domain" description="TNase-like" evidence="1">
    <location>
        <begin position="143"/>
        <end position="291"/>
    </location>
</feature>
<dbReference type="SMART" id="SM00318">
    <property type="entry name" value="SNc"/>
    <property type="match status" value="2"/>
</dbReference>
<dbReference type="PANTHER" id="PTHR12302:SF12">
    <property type="entry name" value="STAPHYLOCOCCAL-LIKE NUCLEASE CAN2"/>
    <property type="match status" value="1"/>
</dbReference>
<dbReference type="SUPFAM" id="SSF47323">
    <property type="entry name" value="Anticodon-binding domain of a subclass of class I aminoacyl-tRNA synthetases"/>
    <property type="match status" value="2"/>
</dbReference>
<reference evidence="2 3" key="1">
    <citation type="submission" date="2013-09" db="EMBL/GenBank/DDBJ databases">
        <title>Corchorus capsularis genome sequencing.</title>
        <authorList>
            <person name="Alam M."/>
            <person name="Haque M.S."/>
            <person name="Islam M.S."/>
            <person name="Emdad E.M."/>
            <person name="Islam M.M."/>
            <person name="Ahmed B."/>
            <person name="Halim A."/>
            <person name="Hossen Q.M.M."/>
            <person name="Hossain M.Z."/>
            <person name="Ahmed R."/>
            <person name="Khan M.M."/>
            <person name="Islam R."/>
            <person name="Rashid M.M."/>
            <person name="Khan S.A."/>
            <person name="Rahman M.S."/>
            <person name="Alam M."/>
        </authorList>
    </citation>
    <scope>NUCLEOTIDE SEQUENCE [LARGE SCALE GENOMIC DNA]</scope>
    <source>
        <strain evidence="3">cv. CVL-1</strain>
        <tissue evidence="2">Whole seedling</tissue>
    </source>
</reference>
<evidence type="ECO:0000313" key="3">
    <source>
        <dbReference type="Proteomes" id="UP000188268"/>
    </source>
</evidence>
<dbReference type="AlphaFoldDB" id="A0A1R3FVU8"/>
<dbReference type="PROSITE" id="PS50830">
    <property type="entry name" value="TNASE_3"/>
    <property type="match status" value="2"/>
</dbReference>
<proteinExistence type="predicted"/>
<dbReference type="SUPFAM" id="SSF50199">
    <property type="entry name" value="Staphylococcal nuclease"/>
    <property type="match status" value="2"/>
</dbReference>
<name>A0A1R3FVU8_COCAP</name>
<dbReference type="GO" id="GO:0006418">
    <property type="term" value="P:tRNA aminoacylation for protein translation"/>
    <property type="evidence" value="ECO:0007669"/>
    <property type="project" value="InterPro"/>
</dbReference>
<dbReference type="InterPro" id="IPR016071">
    <property type="entry name" value="Staphylococal_nuclease_OB-fold"/>
</dbReference>
<feature type="domain" description="TNase-like" evidence="1">
    <location>
        <begin position="511"/>
        <end position="621"/>
    </location>
</feature>
<evidence type="ECO:0000259" key="1">
    <source>
        <dbReference type="PROSITE" id="PS50830"/>
    </source>
</evidence>
<dbReference type="GO" id="GO:0003676">
    <property type="term" value="F:nucleic acid binding"/>
    <property type="evidence" value="ECO:0007669"/>
    <property type="project" value="InterPro"/>
</dbReference>